<dbReference type="Pfam" id="PF00884">
    <property type="entry name" value="Sulfatase"/>
    <property type="match status" value="1"/>
</dbReference>
<dbReference type="AlphaFoldDB" id="A0A382L0B5"/>
<dbReference type="PANTHER" id="PTHR42693">
    <property type="entry name" value="ARYLSULFATASE FAMILY MEMBER"/>
    <property type="match status" value="1"/>
</dbReference>
<dbReference type="Gene3D" id="3.30.1120.10">
    <property type="match status" value="1"/>
</dbReference>
<feature type="domain" description="Sulfatase N-terminal" evidence="3">
    <location>
        <begin position="36"/>
        <end position="138"/>
    </location>
</feature>
<name>A0A382L0B5_9ZZZZ</name>
<evidence type="ECO:0000256" key="1">
    <source>
        <dbReference type="ARBA" id="ARBA00008779"/>
    </source>
</evidence>
<dbReference type="GO" id="GO:0004065">
    <property type="term" value="F:arylsulfatase activity"/>
    <property type="evidence" value="ECO:0007669"/>
    <property type="project" value="TreeGrafter"/>
</dbReference>
<evidence type="ECO:0000259" key="3">
    <source>
        <dbReference type="Pfam" id="PF00884"/>
    </source>
</evidence>
<dbReference type="InterPro" id="IPR000917">
    <property type="entry name" value="Sulfatase_N"/>
</dbReference>
<reference evidence="4" key="1">
    <citation type="submission" date="2018-05" db="EMBL/GenBank/DDBJ databases">
        <authorList>
            <person name="Lanie J.A."/>
            <person name="Ng W.-L."/>
            <person name="Kazmierczak K.M."/>
            <person name="Andrzejewski T.M."/>
            <person name="Davidsen T.M."/>
            <person name="Wayne K.J."/>
            <person name="Tettelin H."/>
            <person name="Glass J.I."/>
            <person name="Rusch D."/>
            <person name="Podicherti R."/>
            <person name="Tsui H.-C.T."/>
            <person name="Winkler M.E."/>
        </authorList>
    </citation>
    <scope>NUCLEOTIDE SEQUENCE</scope>
</reference>
<sequence>MNVPHANNEAGNKGMEVPDLGEFAKKNWPEPEKGFGAMIRNIDRDTGRILDLLKELKIAENTLVIFTSDNGPHQEGGHKADYFDSNGPYRGIKRDLTEGGIRVPTIAWWPGTIQAGGADAAPWYFGDLMATASELAGAKAPAGIDSESFVDVLHGKKKVRKSPLYWEFYERGSAQAVRFGKWKAIRQPMFTGEVQLYDLSNDPAEARDQAKEKPQLVKQAVSLMEKMHEPDPNWKVRGRRKK</sequence>
<protein>
    <recommendedName>
        <fullName evidence="3">Sulfatase N-terminal domain-containing protein</fullName>
    </recommendedName>
</protein>
<evidence type="ECO:0000313" key="4">
    <source>
        <dbReference type="EMBL" id="SVC29203.1"/>
    </source>
</evidence>
<dbReference type="EMBL" id="UINC01083465">
    <property type="protein sequence ID" value="SVC29203.1"/>
    <property type="molecule type" value="Genomic_DNA"/>
</dbReference>
<accession>A0A382L0B5</accession>
<dbReference type="InterPro" id="IPR017850">
    <property type="entry name" value="Alkaline_phosphatase_core_sf"/>
</dbReference>
<dbReference type="SUPFAM" id="SSF53649">
    <property type="entry name" value="Alkaline phosphatase-like"/>
    <property type="match status" value="1"/>
</dbReference>
<keyword evidence="2" id="KW-0378">Hydrolase</keyword>
<comment type="similarity">
    <text evidence="1">Belongs to the sulfatase family.</text>
</comment>
<dbReference type="PANTHER" id="PTHR42693:SF53">
    <property type="entry name" value="ENDO-4-O-SULFATASE"/>
    <property type="match status" value="1"/>
</dbReference>
<dbReference type="Gene3D" id="3.40.720.10">
    <property type="entry name" value="Alkaline Phosphatase, subunit A"/>
    <property type="match status" value="1"/>
</dbReference>
<proteinExistence type="inferred from homology"/>
<organism evidence="4">
    <name type="scientific">marine metagenome</name>
    <dbReference type="NCBI Taxonomy" id="408172"/>
    <lineage>
        <taxon>unclassified sequences</taxon>
        <taxon>metagenomes</taxon>
        <taxon>ecological metagenomes</taxon>
    </lineage>
</organism>
<gene>
    <name evidence="4" type="ORF">METZ01_LOCUS282057</name>
</gene>
<dbReference type="InterPro" id="IPR050738">
    <property type="entry name" value="Sulfatase"/>
</dbReference>
<evidence type="ECO:0000256" key="2">
    <source>
        <dbReference type="ARBA" id="ARBA00022801"/>
    </source>
</evidence>